<name>A0AAQ3N8D9_VIGMU</name>
<evidence type="ECO:0000313" key="2">
    <source>
        <dbReference type="Proteomes" id="UP001374535"/>
    </source>
</evidence>
<dbReference type="Proteomes" id="UP001374535">
    <property type="component" value="Chromosome 6"/>
</dbReference>
<evidence type="ECO:0000313" key="1">
    <source>
        <dbReference type="EMBL" id="WVZ04805.1"/>
    </source>
</evidence>
<dbReference type="EMBL" id="CP144695">
    <property type="protein sequence ID" value="WVZ04805.1"/>
    <property type="molecule type" value="Genomic_DNA"/>
</dbReference>
<gene>
    <name evidence="1" type="ORF">V8G54_018151</name>
</gene>
<sequence>MDEELVDEATQLVDAEDSQHLGVSLFMDDGDAMVEELTIKSYNGSSLDIGTSNNEGQMYTWQNHKQNFYQVASNSGIGNSLSDIGTRNSVQATSSAREDIRSSSFPEILARKSLGDGQSNVMKHLAPAENKEGAGGVRQGIRTKIISQSGFAKFFIKNTLKGKGIVYKGPSYDAFCA</sequence>
<keyword evidence="2" id="KW-1185">Reference proteome</keyword>
<proteinExistence type="predicted"/>
<organism evidence="1 2">
    <name type="scientific">Vigna mungo</name>
    <name type="common">Black gram</name>
    <name type="synonym">Phaseolus mungo</name>
    <dbReference type="NCBI Taxonomy" id="3915"/>
    <lineage>
        <taxon>Eukaryota</taxon>
        <taxon>Viridiplantae</taxon>
        <taxon>Streptophyta</taxon>
        <taxon>Embryophyta</taxon>
        <taxon>Tracheophyta</taxon>
        <taxon>Spermatophyta</taxon>
        <taxon>Magnoliopsida</taxon>
        <taxon>eudicotyledons</taxon>
        <taxon>Gunneridae</taxon>
        <taxon>Pentapetalae</taxon>
        <taxon>rosids</taxon>
        <taxon>fabids</taxon>
        <taxon>Fabales</taxon>
        <taxon>Fabaceae</taxon>
        <taxon>Papilionoideae</taxon>
        <taxon>50 kb inversion clade</taxon>
        <taxon>NPAAA clade</taxon>
        <taxon>indigoferoid/millettioid clade</taxon>
        <taxon>Phaseoleae</taxon>
        <taxon>Vigna</taxon>
    </lineage>
</organism>
<dbReference type="AlphaFoldDB" id="A0AAQ3N8D9"/>
<protein>
    <submittedName>
        <fullName evidence="1">Uncharacterized protein</fullName>
    </submittedName>
</protein>
<reference evidence="1 2" key="1">
    <citation type="journal article" date="2023" name="Life. Sci Alliance">
        <title>Evolutionary insights into 3D genome organization and epigenetic landscape of Vigna mungo.</title>
        <authorList>
            <person name="Junaid A."/>
            <person name="Singh B."/>
            <person name="Bhatia S."/>
        </authorList>
    </citation>
    <scope>NUCLEOTIDE SEQUENCE [LARGE SCALE GENOMIC DNA]</scope>
    <source>
        <strain evidence="1">Urdbean</strain>
    </source>
</reference>
<accession>A0AAQ3N8D9</accession>